<dbReference type="Pfam" id="PF00110">
    <property type="entry name" value="wnt"/>
    <property type="match status" value="1"/>
</dbReference>
<feature type="signal peptide" evidence="11">
    <location>
        <begin position="1"/>
        <end position="32"/>
    </location>
</feature>
<evidence type="ECO:0000256" key="4">
    <source>
        <dbReference type="ARBA" id="ARBA00022525"/>
    </source>
</evidence>
<dbReference type="PROSITE" id="PS00246">
    <property type="entry name" value="WNT1"/>
    <property type="match status" value="1"/>
</dbReference>
<evidence type="ECO:0000256" key="8">
    <source>
        <dbReference type="ARBA" id="ARBA00023288"/>
    </source>
</evidence>
<name>A0AAV7XER1_9NEOP</name>
<sequence length="511" mass="54407">MGVTRTLRAGALLGLGSLVLTLCFVAPVPCQASPAESATMASFWSSNINSMFSGENSWATSALNEHLAAGAQLALDHCQEQFKWDRWNCPKSAFSRRGFKPANQETAFVLAATSAGVVHAVTRSCSAGNLPDCGCRMPSGPATALEDDSDRDGDDASSSILADLKTAQQVLTNNPSGARRSGSITSDQDGNKNDVNGRGIGKKKWVWSGCSDHVAYGESVAAKFLDFLVKKGNDAWAYTSLHNNRAGRLAVRDSLQKHCKCHGVSGSCSLQTCWMAVPSFSRVATALRKAYDNAVRIDFEAGHGKLVLGNSASGLVQRSTPAVPAEKLVFLEESPDYCKVNNTTVSLLLLQAGLAPRGVPARETAARAWAGRSGGRARSCAGRAGTACAGRSVRSAATASAASSGAARSSARPAWRPSRSTSAARRRRRRVCRVCDVHDPRGHSRRGATRRVAGLGVHRVYHLRPARRRGPPRRPWSSCRTARLAPLTATPHGSASTTILPSRCRREGDKF</sequence>
<comment type="function">
    <text evidence="9">Ligand for members of the frizzled family of seven transmembrane receptors.</text>
</comment>
<evidence type="ECO:0000313" key="13">
    <source>
        <dbReference type="Proteomes" id="UP001075354"/>
    </source>
</evidence>
<keyword evidence="3 9" id="KW-0217">Developmental protein</keyword>
<evidence type="ECO:0000256" key="3">
    <source>
        <dbReference type="ARBA" id="ARBA00022473"/>
    </source>
</evidence>
<keyword evidence="7" id="KW-1015">Disulfide bond</keyword>
<dbReference type="InterPro" id="IPR018161">
    <property type="entry name" value="Wnt_CS"/>
</dbReference>
<feature type="region of interest" description="Disordered" evidence="10">
    <location>
        <begin position="171"/>
        <end position="197"/>
    </location>
</feature>
<dbReference type="PANTHER" id="PTHR12027:SF81">
    <property type="entry name" value="WNT INHIBITOR OF DORSAL PROTEIN"/>
    <property type="match status" value="1"/>
</dbReference>
<organism evidence="12 13">
    <name type="scientific">Megalurothrips usitatus</name>
    <name type="common">bean blossom thrips</name>
    <dbReference type="NCBI Taxonomy" id="439358"/>
    <lineage>
        <taxon>Eukaryota</taxon>
        <taxon>Metazoa</taxon>
        <taxon>Ecdysozoa</taxon>
        <taxon>Arthropoda</taxon>
        <taxon>Hexapoda</taxon>
        <taxon>Insecta</taxon>
        <taxon>Pterygota</taxon>
        <taxon>Neoptera</taxon>
        <taxon>Paraneoptera</taxon>
        <taxon>Thysanoptera</taxon>
        <taxon>Terebrantia</taxon>
        <taxon>Thripoidea</taxon>
        <taxon>Thripidae</taxon>
        <taxon>Megalurothrips</taxon>
    </lineage>
</organism>
<keyword evidence="5" id="KW-0272">Extracellular matrix</keyword>
<dbReference type="Proteomes" id="UP001075354">
    <property type="component" value="Chromosome 12"/>
</dbReference>
<feature type="compositionally biased region" description="Low complexity" evidence="10">
    <location>
        <begin position="398"/>
        <end position="423"/>
    </location>
</feature>
<accession>A0AAV7XER1</accession>
<comment type="subcellular location">
    <subcellularLocation>
        <location evidence="1 9">Secreted</location>
        <location evidence="1 9">Extracellular space</location>
        <location evidence="1 9">Extracellular matrix</location>
    </subcellularLocation>
</comment>
<evidence type="ECO:0000256" key="6">
    <source>
        <dbReference type="ARBA" id="ARBA00022687"/>
    </source>
</evidence>
<dbReference type="PRINTS" id="PR01349">
    <property type="entry name" value="WNTPROTEIN"/>
</dbReference>
<keyword evidence="11" id="KW-0732">Signal</keyword>
<evidence type="ECO:0000256" key="9">
    <source>
        <dbReference type="RuleBase" id="RU003500"/>
    </source>
</evidence>
<evidence type="ECO:0000313" key="12">
    <source>
        <dbReference type="EMBL" id="KAJ1522081.1"/>
    </source>
</evidence>
<evidence type="ECO:0000256" key="10">
    <source>
        <dbReference type="SAM" id="MobiDB-lite"/>
    </source>
</evidence>
<evidence type="ECO:0000256" key="7">
    <source>
        <dbReference type="ARBA" id="ARBA00023157"/>
    </source>
</evidence>
<evidence type="ECO:0000256" key="1">
    <source>
        <dbReference type="ARBA" id="ARBA00004498"/>
    </source>
</evidence>
<dbReference type="InterPro" id="IPR005817">
    <property type="entry name" value="Wnt"/>
</dbReference>
<keyword evidence="4" id="KW-0964">Secreted</keyword>
<comment type="caution">
    <text evidence="12">The sequence shown here is derived from an EMBL/GenBank/DDBJ whole genome shotgun (WGS) entry which is preliminary data.</text>
</comment>
<keyword evidence="6 9" id="KW-0879">Wnt signaling pathway</keyword>
<dbReference type="GO" id="GO:0045165">
    <property type="term" value="P:cell fate commitment"/>
    <property type="evidence" value="ECO:0007669"/>
    <property type="project" value="TreeGrafter"/>
</dbReference>
<proteinExistence type="inferred from homology"/>
<dbReference type="PANTHER" id="PTHR12027">
    <property type="entry name" value="WNT RELATED"/>
    <property type="match status" value="1"/>
</dbReference>
<dbReference type="GO" id="GO:0005109">
    <property type="term" value="F:frizzled binding"/>
    <property type="evidence" value="ECO:0007669"/>
    <property type="project" value="TreeGrafter"/>
</dbReference>
<gene>
    <name evidence="12" type="ORF">ONE63_002392</name>
</gene>
<keyword evidence="8" id="KW-0449">Lipoprotein</keyword>
<evidence type="ECO:0000256" key="2">
    <source>
        <dbReference type="ARBA" id="ARBA00005683"/>
    </source>
</evidence>
<evidence type="ECO:0000256" key="5">
    <source>
        <dbReference type="ARBA" id="ARBA00022530"/>
    </source>
</evidence>
<dbReference type="EMBL" id="JAPTSV010000012">
    <property type="protein sequence ID" value="KAJ1522081.1"/>
    <property type="molecule type" value="Genomic_DNA"/>
</dbReference>
<dbReference type="GO" id="GO:0005125">
    <property type="term" value="F:cytokine activity"/>
    <property type="evidence" value="ECO:0007669"/>
    <property type="project" value="TreeGrafter"/>
</dbReference>
<feature type="region of interest" description="Disordered" evidence="10">
    <location>
        <begin position="398"/>
        <end position="427"/>
    </location>
</feature>
<evidence type="ECO:0000256" key="11">
    <source>
        <dbReference type="SAM" id="SignalP"/>
    </source>
</evidence>
<dbReference type="GO" id="GO:0060070">
    <property type="term" value="P:canonical Wnt signaling pathway"/>
    <property type="evidence" value="ECO:0007669"/>
    <property type="project" value="TreeGrafter"/>
</dbReference>
<protein>
    <recommendedName>
        <fullName evidence="9">Protein Wnt</fullName>
    </recommendedName>
</protein>
<feature type="chain" id="PRO_5043787422" description="Protein Wnt" evidence="11">
    <location>
        <begin position="33"/>
        <end position="511"/>
    </location>
</feature>
<dbReference type="AlphaFoldDB" id="A0AAV7XER1"/>
<reference evidence="12" key="1">
    <citation type="submission" date="2022-12" db="EMBL/GenBank/DDBJ databases">
        <title>Chromosome-level genome assembly of the bean flower thrips Megalurothrips usitatus.</title>
        <authorList>
            <person name="Ma L."/>
            <person name="Liu Q."/>
            <person name="Li H."/>
            <person name="Cai W."/>
        </authorList>
    </citation>
    <scope>NUCLEOTIDE SEQUENCE</scope>
    <source>
        <strain evidence="12">Cailab_2022a</strain>
    </source>
</reference>
<feature type="compositionally biased region" description="Polar residues" evidence="10">
    <location>
        <begin position="171"/>
        <end position="188"/>
    </location>
</feature>
<comment type="similarity">
    <text evidence="2 9">Belongs to the Wnt family.</text>
</comment>
<dbReference type="SMART" id="SM00097">
    <property type="entry name" value="WNT1"/>
    <property type="match status" value="1"/>
</dbReference>
<keyword evidence="13" id="KW-1185">Reference proteome</keyword>
<dbReference type="GO" id="GO:0030182">
    <property type="term" value="P:neuron differentiation"/>
    <property type="evidence" value="ECO:0007669"/>
    <property type="project" value="TreeGrafter"/>
</dbReference>
<dbReference type="GO" id="GO:0005615">
    <property type="term" value="C:extracellular space"/>
    <property type="evidence" value="ECO:0007669"/>
    <property type="project" value="TreeGrafter"/>
</dbReference>